<protein>
    <submittedName>
        <fullName evidence="2">Uncharacterized protein</fullName>
    </submittedName>
</protein>
<evidence type="ECO:0000256" key="1">
    <source>
        <dbReference type="SAM" id="MobiDB-lite"/>
    </source>
</evidence>
<reference evidence="2" key="1">
    <citation type="journal article" date="2015" name="Nature">
        <title>Complex archaea that bridge the gap between prokaryotes and eukaryotes.</title>
        <authorList>
            <person name="Spang A."/>
            <person name="Saw J.H."/>
            <person name="Jorgensen S.L."/>
            <person name="Zaremba-Niedzwiedzka K."/>
            <person name="Martijn J."/>
            <person name="Lind A.E."/>
            <person name="van Eijk R."/>
            <person name="Schleper C."/>
            <person name="Guy L."/>
            <person name="Ettema T.J."/>
        </authorList>
    </citation>
    <scope>NUCLEOTIDE SEQUENCE</scope>
</reference>
<sequence>MVVGSLQHPPPGQVLSLRVPYDCPVGRDNTSNSHHGVWNLYVYTSNQEKVMPKVVAGRYRDKSGTIRKHPGKSKAKKK</sequence>
<dbReference type="AlphaFoldDB" id="A0A0F9FYF4"/>
<accession>A0A0F9FYF4</accession>
<name>A0A0F9FYF4_9ZZZZ</name>
<feature type="compositionally biased region" description="Basic residues" evidence="1">
    <location>
        <begin position="65"/>
        <end position="78"/>
    </location>
</feature>
<gene>
    <name evidence="2" type="ORF">LCGC14_1976490</name>
</gene>
<evidence type="ECO:0000313" key="2">
    <source>
        <dbReference type="EMBL" id="KKL83266.1"/>
    </source>
</evidence>
<organism evidence="2">
    <name type="scientific">marine sediment metagenome</name>
    <dbReference type="NCBI Taxonomy" id="412755"/>
    <lineage>
        <taxon>unclassified sequences</taxon>
        <taxon>metagenomes</taxon>
        <taxon>ecological metagenomes</taxon>
    </lineage>
</organism>
<feature type="region of interest" description="Disordered" evidence="1">
    <location>
        <begin position="57"/>
        <end position="78"/>
    </location>
</feature>
<dbReference type="EMBL" id="LAZR01022030">
    <property type="protein sequence ID" value="KKL83266.1"/>
    <property type="molecule type" value="Genomic_DNA"/>
</dbReference>
<proteinExistence type="predicted"/>
<comment type="caution">
    <text evidence="2">The sequence shown here is derived from an EMBL/GenBank/DDBJ whole genome shotgun (WGS) entry which is preliminary data.</text>
</comment>